<keyword evidence="2" id="KW-1185">Reference proteome</keyword>
<protein>
    <submittedName>
        <fullName evidence="1">Uncharacterized protein</fullName>
    </submittedName>
</protein>
<gene>
    <name evidence="1" type="ORF">E2C01_006569</name>
</gene>
<dbReference type="Proteomes" id="UP000324222">
    <property type="component" value="Unassembled WGS sequence"/>
</dbReference>
<comment type="caution">
    <text evidence="1">The sequence shown here is derived from an EMBL/GenBank/DDBJ whole genome shotgun (WGS) entry which is preliminary data.</text>
</comment>
<proteinExistence type="predicted"/>
<organism evidence="1 2">
    <name type="scientific">Portunus trituberculatus</name>
    <name type="common">Swimming crab</name>
    <name type="synonym">Neptunus trituberculatus</name>
    <dbReference type="NCBI Taxonomy" id="210409"/>
    <lineage>
        <taxon>Eukaryota</taxon>
        <taxon>Metazoa</taxon>
        <taxon>Ecdysozoa</taxon>
        <taxon>Arthropoda</taxon>
        <taxon>Crustacea</taxon>
        <taxon>Multicrustacea</taxon>
        <taxon>Malacostraca</taxon>
        <taxon>Eumalacostraca</taxon>
        <taxon>Eucarida</taxon>
        <taxon>Decapoda</taxon>
        <taxon>Pleocyemata</taxon>
        <taxon>Brachyura</taxon>
        <taxon>Eubrachyura</taxon>
        <taxon>Portunoidea</taxon>
        <taxon>Portunidae</taxon>
        <taxon>Portuninae</taxon>
        <taxon>Portunus</taxon>
    </lineage>
</organism>
<evidence type="ECO:0000313" key="2">
    <source>
        <dbReference type="Proteomes" id="UP000324222"/>
    </source>
</evidence>
<name>A0A5B7CY77_PORTR</name>
<accession>A0A5B7CY77</accession>
<dbReference type="EMBL" id="VSRR010000308">
    <property type="protein sequence ID" value="MPC13821.1"/>
    <property type="molecule type" value="Genomic_DNA"/>
</dbReference>
<evidence type="ECO:0000313" key="1">
    <source>
        <dbReference type="EMBL" id="MPC13821.1"/>
    </source>
</evidence>
<reference evidence="1 2" key="1">
    <citation type="submission" date="2019-05" db="EMBL/GenBank/DDBJ databases">
        <title>Another draft genome of Portunus trituberculatus and its Hox gene families provides insights of decapod evolution.</title>
        <authorList>
            <person name="Jeong J.-H."/>
            <person name="Song I."/>
            <person name="Kim S."/>
            <person name="Choi T."/>
            <person name="Kim D."/>
            <person name="Ryu S."/>
            <person name="Kim W."/>
        </authorList>
    </citation>
    <scope>NUCLEOTIDE SEQUENCE [LARGE SCALE GENOMIC DNA]</scope>
    <source>
        <tissue evidence="1">Muscle</tissue>
    </source>
</reference>
<sequence>MQTPRPANQVRSKPHQLTTGVAPIKYVTLIVFELRRFTARYLNSSLNSANRGRFVFHTARFATLVSKVTWCCVSPRHPCCPSPRPPNPCPRRHPYILPGKESGSMARCCRNTLDPGWLNAISHNQVHRGRNNCISGWSQTACRGPNLRHAIILTDIHCTQLFLKRIIVQIIAFVHPHAGQTAAAAADVATLKRQVLVKIESFTKIE</sequence>
<dbReference type="AlphaFoldDB" id="A0A5B7CY77"/>